<gene>
    <name evidence="1" type="ORF">FGD71_018090</name>
</gene>
<name>A0A505DGU2_9ACTN</name>
<dbReference type="EMBL" id="VCHX02000129">
    <property type="protein sequence ID" value="TPQ20895.1"/>
    <property type="molecule type" value="Genomic_DNA"/>
</dbReference>
<comment type="caution">
    <text evidence="1">The sequence shown here is derived from an EMBL/GenBank/DDBJ whole genome shotgun (WGS) entry which is preliminary data.</text>
</comment>
<dbReference type="InterPro" id="IPR036736">
    <property type="entry name" value="ACP-like_sf"/>
</dbReference>
<accession>A0A505DGU2</accession>
<evidence type="ECO:0000313" key="2">
    <source>
        <dbReference type="Proteomes" id="UP000317378"/>
    </source>
</evidence>
<dbReference type="Proteomes" id="UP000317378">
    <property type="component" value="Unassembled WGS sequence"/>
</dbReference>
<reference evidence="1 2" key="1">
    <citation type="submission" date="2019-06" db="EMBL/GenBank/DDBJ databases">
        <title>Streptomyces sporangiiformans sp. nov., a novel actinomycete isolated from soil in Mount Song.</title>
        <authorList>
            <person name="Han L."/>
        </authorList>
    </citation>
    <scope>NUCLEOTIDE SEQUENCE [LARGE SCALE GENOMIC DNA]</scope>
    <source>
        <strain evidence="1 2">NEAU-SSA 1</strain>
    </source>
</reference>
<keyword evidence="2" id="KW-1185">Reference proteome</keyword>
<evidence type="ECO:0000313" key="1">
    <source>
        <dbReference type="EMBL" id="TPQ20895.1"/>
    </source>
</evidence>
<proteinExistence type="predicted"/>
<dbReference type="SUPFAM" id="SSF47336">
    <property type="entry name" value="ACP-like"/>
    <property type="match status" value="1"/>
</dbReference>
<dbReference type="AlphaFoldDB" id="A0A505DGU2"/>
<sequence length="91" mass="9759">MQPDTDSKIETVARKNLARVLESDIAADDLDLDVDMVGVYGLTSLNKVLFLMSACDDAGVSLASFTEPDVAEMTTLRDVTKALTRHAGEVA</sequence>
<dbReference type="OrthoDB" id="6434357at2"/>
<dbReference type="RefSeq" id="WP_119101485.1">
    <property type="nucleotide sequence ID" value="NZ_QXMJ01000129.1"/>
</dbReference>
<organism evidence="1 2">
    <name type="scientific">Streptomyces sporangiiformans</name>
    <dbReference type="NCBI Taxonomy" id="2315329"/>
    <lineage>
        <taxon>Bacteria</taxon>
        <taxon>Bacillati</taxon>
        <taxon>Actinomycetota</taxon>
        <taxon>Actinomycetes</taxon>
        <taxon>Kitasatosporales</taxon>
        <taxon>Streptomycetaceae</taxon>
        <taxon>Streptomyces</taxon>
    </lineage>
</organism>
<protein>
    <submittedName>
        <fullName evidence="1">Acyl carrier protein</fullName>
    </submittedName>
</protein>